<dbReference type="GO" id="GO:0009063">
    <property type="term" value="P:amino acid catabolic process"/>
    <property type="evidence" value="ECO:0007669"/>
    <property type="project" value="TreeGrafter"/>
</dbReference>
<proteinExistence type="inferred from homology"/>
<dbReference type="GO" id="GO:0001716">
    <property type="term" value="F:L-amino-acid oxidase activity"/>
    <property type="evidence" value="ECO:0007669"/>
    <property type="project" value="TreeGrafter"/>
</dbReference>
<gene>
    <name evidence="9" type="ORF">JM93_01125</name>
</gene>
<dbReference type="RefSeq" id="WP_170230543.1">
    <property type="nucleotide sequence ID" value="NZ_SMLY01000086.1"/>
</dbReference>
<dbReference type="GO" id="GO:0050361">
    <property type="term" value="F:tryptophan 2-monooxygenase activity"/>
    <property type="evidence" value="ECO:0007669"/>
    <property type="project" value="UniProtKB-EC"/>
</dbReference>
<evidence type="ECO:0000256" key="7">
    <source>
        <dbReference type="SAM" id="MobiDB-lite"/>
    </source>
</evidence>
<dbReference type="GO" id="GO:0009851">
    <property type="term" value="P:auxin biosynthetic process"/>
    <property type="evidence" value="ECO:0007669"/>
    <property type="project" value="UniProtKB-KW"/>
</dbReference>
<dbReference type="SUPFAM" id="SSF51905">
    <property type="entry name" value="FAD/NAD(P)-binding domain"/>
    <property type="match status" value="1"/>
</dbReference>
<evidence type="ECO:0000259" key="8">
    <source>
        <dbReference type="Pfam" id="PF01593"/>
    </source>
</evidence>
<evidence type="ECO:0000313" key="9">
    <source>
        <dbReference type="EMBL" id="TWI90148.1"/>
    </source>
</evidence>
<dbReference type="PANTHER" id="PTHR10742">
    <property type="entry name" value="FLAVIN MONOAMINE OXIDASE"/>
    <property type="match status" value="1"/>
</dbReference>
<evidence type="ECO:0000256" key="4">
    <source>
        <dbReference type="ARBA" id="ARBA00017871"/>
    </source>
</evidence>
<comment type="pathway">
    <text evidence="1">Plant hormone metabolism; auxin biosynthesis.</text>
</comment>
<dbReference type="SUPFAM" id="SSF54373">
    <property type="entry name" value="FAD-linked reductases, C-terminal domain"/>
    <property type="match status" value="1"/>
</dbReference>
<comment type="similarity">
    <text evidence="2">Belongs to the tryptophan 2-monooxygenase family.</text>
</comment>
<evidence type="ECO:0000256" key="5">
    <source>
        <dbReference type="ARBA" id="ARBA00023070"/>
    </source>
</evidence>
<keyword evidence="5" id="KW-0073">Auxin biosynthesis</keyword>
<reference evidence="9 10" key="1">
    <citation type="submission" date="2019-07" db="EMBL/GenBank/DDBJ databases">
        <title>Genomic Encyclopedia of Archaeal and Bacterial Type Strains, Phase II (KMG-II): from individual species to whole genera.</title>
        <authorList>
            <person name="Goeker M."/>
        </authorList>
    </citation>
    <scope>NUCLEOTIDE SEQUENCE [LARGE SCALE GENOMIC DNA]</scope>
    <source>
        <strain evidence="9 10">ATCC BAA-252</strain>
    </source>
</reference>
<organism evidence="9 10">
    <name type="scientific">Roseibium hamelinense</name>
    <dbReference type="NCBI Taxonomy" id="150831"/>
    <lineage>
        <taxon>Bacteria</taxon>
        <taxon>Pseudomonadati</taxon>
        <taxon>Pseudomonadota</taxon>
        <taxon>Alphaproteobacteria</taxon>
        <taxon>Hyphomicrobiales</taxon>
        <taxon>Stappiaceae</taxon>
        <taxon>Roseibium</taxon>
    </lineage>
</organism>
<dbReference type="Gene3D" id="3.90.660.10">
    <property type="match status" value="1"/>
</dbReference>
<keyword evidence="10" id="KW-1185">Reference proteome</keyword>
<sequence length="634" mass="69244">MEHFGLTQGTRPNVTQQKLRLPPVPRQSFVDTPGFDYANWRTNTASVGMVQGAPQVAVIGAGISGLTAGLELVRSGCRVDLFEATGRIGGRLYSAKGSPNWSRDVFELGAMRFPPTEFLLDQYLQEILGLKLTDLPLFPDPGVLKTFICYKNEQPQIWEGANSPFPAGFGKVHTGWRSLMQKGVTSIRSGQQVLTAPLKIRRILQQAAFARQAGLTDQAAHWEMRARQAWQTWLDTFSTTSLVEGLYRIFARHGSSDNWAVPGQSIWTFEDVGRFAELGIGSGGFGPIFPASFLEIIRLVINGLVDSQRQMPCGIEELAKGLAARFEAEGGHLFLNTPVCSIEPTERGSVRLESQFKGPLNDGAPYQRVVLATTTRAMELGTNVTSYFPAGAAQIGKPVLQADVAEAVKTVQVIPSNKIAVRIRKFWKDNPDAPRVLLTDSAVKQIYTLDYGEDDTAVCFLSYTWLADAVKLQAVGKCAGEISLKKQAVETMLGVLQTQMGPEVAAWSENLRPLNDDFDENVACICWQDEPFQHGAFKLSPPGQDPYMQRLFFDYQKAGTERDSGVYLAGDCIDWSSGWIEAGLRTALNAATAVVHSLGGSVHTADGQSPMTIDADAFDYGGSGRRGARLHAAE</sequence>
<evidence type="ECO:0000256" key="1">
    <source>
        <dbReference type="ARBA" id="ARBA00004814"/>
    </source>
</evidence>
<protein>
    <recommendedName>
        <fullName evidence="4">Tryptophan 2-monooxygenase</fullName>
        <ecNumber evidence="3">1.13.12.3</ecNumber>
    </recommendedName>
</protein>
<dbReference type="PANTHER" id="PTHR10742:SF342">
    <property type="entry name" value="AMINE OXIDASE"/>
    <property type="match status" value="1"/>
</dbReference>
<dbReference type="InterPro" id="IPR036188">
    <property type="entry name" value="FAD/NAD-bd_sf"/>
</dbReference>
<feature type="region of interest" description="Disordered" evidence="7">
    <location>
        <begin position="1"/>
        <end position="20"/>
    </location>
</feature>
<dbReference type="Gene3D" id="3.50.50.60">
    <property type="entry name" value="FAD/NAD(P)-binding domain"/>
    <property type="match status" value="1"/>
</dbReference>
<dbReference type="Pfam" id="PF01593">
    <property type="entry name" value="Amino_oxidase"/>
    <property type="match status" value="1"/>
</dbReference>
<accession>A0A562TAH3</accession>
<name>A0A562TAH3_9HYPH</name>
<dbReference type="InterPro" id="IPR050281">
    <property type="entry name" value="Flavin_monoamine_oxidase"/>
</dbReference>
<comment type="caution">
    <text evidence="9">The sequence shown here is derived from an EMBL/GenBank/DDBJ whole genome shotgun (WGS) entry which is preliminary data.</text>
</comment>
<keyword evidence="9" id="KW-0503">Monooxygenase</keyword>
<evidence type="ECO:0000313" key="10">
    <source>
        <dbReference type="Proteomes" id="UP000320593"/>
    </source>
</evidence>
<dbReference type="Gene3D" id="1.10.405.40">
    <property type="match status" value="1"/>
</dbReference>
<dbReference type="Proteomes" id="UP000320593">
    <property type="component" value="Unassembled WGS sequence"/>
</dbReference>
<dbReference type="EC" id="1.13.12.3" evidence="3"/>
<evidence type="ECO:0000256" key="6">
    <source>
        <dbReference type="ARBA" id="ARBA00047321"/>
    </source>
</evidence>
<evidence type="ECO:0000256" key="3">
    <source>
        <dbReference type="ARBA" id="ARBA00012535"/>
    </source>
</evidence>
<evidence type="ECO:0000256" key="2">
    <source>
        <dbReference type="ARBA" id="ARBA00005833"/>
    </source>
</evidence>
<dbReference type="EMBL" id="VLLF01000002">
    <property type="protein sequence ID" value="TWI90148.1"/>
    <property type="molecule type" value="Genomic_DNA"/>
</dbReference>
<feature type="domain" description="Amine oxidase" evidence="8">
    <location>
        <begin position="63"/>
        <end position="594"/>
    </location>
</feature>
<comment type="catalytic activity">
    <reaction evidence="6">
        <text>L-tryptophan + O2 = indole-3-acetamide + CO2 + H2O</text>
        <dbReference type="Rhea" id="RHEA:16165"/>
        <dbReference type="ChEBI" id="CHEBI:15377"/>
        <dbReference type="ChEBI" id="CHEBI:15379"/>
        <dbReference type="ChEBI" id="CHEBI:16031"/>
        <dbReference type="ChEBI" id="CHEBI:16526"/>
        <dbReference type="ChEBI" id="CHEBI:57912"/>
        <dbReference type="EC" id="1.13.12.3"/>
    </reaction>
</comment>
<feature type="compositionally biased region" description="Polar residues" evidence="7">
    <location>
        <begin position="7"/>
        <end position="18"/>
    </location>
</feature>
<dbReference type="InterPro" id="IPR002937">
    <property type="entry name" value="Amino_oxidase"/>
</dbReference>
<dbReference type="AlphaFoldDB" id="A0A562TAH3"/>
<keyword evidence="9" id="KW-0560">Oxidoreductase</keyword>